<comment type="catalytic activity">
    <reaction evidence="7 9 10">
        <text>2-(2-carboxy-4-methylthiazol-5-yl)ethyl phosphate + 4-amino-2-methyl-5-(diphosphooxymethyl)pyrimidine + 2 H(+) = thiamine phosphate + CO2 + diphosphate</text>
        <dbReference type="Rhea" id="RHEA:47848"/>
        <dbReference type="ChEBI" id="CHEBI:15378"/>
        <dbReference type="ChEBI" id="CHEBI:16526"/>
        <dbReference type="ChEBI" id="CHEBI:33019"/>
        <dbReference type="ChEBI" id="CHEBI:37575"/>
        <dbReference type="ChEBI" id="CHEBI:57841"/>
        <dbReference type="ChEBI" id="CHEBI:62890"/>
        <dbReference type="EC" id="2.5.1.3"/>
    </reaction>
</comment>
<dbReference type="Gene3D" id="3.20.20.70">
    <property type="entry name" value="Aldolase class I"/>
    <property type="match status" value="1"/>
</dbReference>
<feature type="binding site" evidence="9">
    <location>
        <position position="139"/>
    </location>
    <ligand>
        <name>4-amino-2-methyl-5-(diphosphooxymethyl)pyrimidine</name>
        <dbReference type="ChEBI" id="CHEBI:57841"/>
    </ligand>
</feature>
<dbReference type="GO" id="GO:0004789">
    <property type="term" value="F:thiamine-phosphate diphosphorylase activity"/>
    <property type="evidence" value="ECO:0007669"/>
    <property type="project" value="UniProtKB-UniRule"/>
</dbReference>
<keyword evidence="14" id="KW-1185">Reference proteome</keyword>
<feature type="binding site" evidence="9">
    <location>
        <position position="71"/>
    </location>
    <ligand>
        <name>4-amino-2-methyl-5-(diphosphooxymethyl)pyrimidine</name>
        <dbReference type="ChEBI" id="CHEBI:57841"/>
    </ligand>
</feature>
<dbReference type="GO" id="GO:0009229">
    <property type="term" value="P:thiamine diphosphate biosynthetic process"/>
    <property type="evidence" value="ECO:0007669"/>
    <property type="project" value="UniProtKB-UniRule"/>
</dbReference>
<feature type="binding site" evidence="9">
    <location>
        <position position="72"/>
    </location>
    <ligand>
        <name>Mg(2+)</name>
        <dbReference type="ChEBI" id="CHEBI:18420"/>
    </ligand>
</feature>
<evidence type="ECO:0000256" key="7">
    <source>
        <dbReference type="ARBA" id="ARBA00047851"/>
    </source>
</evidence>
<feature type="binding site" evidence="9">
    <location>
        <begin position="39"/>
        <end position="43"/>
    </location>
    <ligand>
        <name>4-amino-2-methyl-5-(diphosphooxymethyl)pyrimidine</name>
        <dbReference type="ChEBI" id="CHEBI:57841"/>
    </ligand>
</feature>
<comment type="pathway">
    <text evidence="1 9 11">Cofactor biosynthesis; thiamine diphosphate biosynthesis; thiamine phosphate from 4-amino-2-methyl-5-diphosphomethylpyrimidine and 4-methyl-5-(2-phosphoethyl)-thiazole: step 1/1.</text>
</comment>
<dbReference type="InterPro" id="IPR013785">
    <property type="entry name" value="Aldolase_TIM"/>
</dbReference>
<comment type="similarity">
    <text evidence="9 10">Belongs to the thiamine-phosphate synthase family.</text>
</comment>
<comment type="catalytic activity">
    <reaction evidence="6 9 10">
        <text>4-methyl-5-(2-phosphooxyethyl)-thiazole + 4-amino-2-methyl-5-(diphosphooxymethyl)pyrimidine + H(+) = thiamine phosphate + diphosphate</text>
        <dbReference type="Rhea" id="RHEA:22328"/>
        <dbReference type="ChEBI" id="CHEBI:15378"/>
        <dbReference type="ChEBI" id="CHEBI:33019"/>
        <dbReference type="ChEBI" id="CHEBI:37575"/>
        <dbReference type="ChEBI" id="CHEBI:57841"/>
        <dbReference type="ChEBI" id="CHEBI:58296"/>
        <dbReference type="EC" id="2.5.1.3"/>
    </reaction>
</comment>
<keyword evidence="4 9" id="KW-0460">Magnesium</keyword>
<dbReference type="InterPro" id="IPR036206">
    <property type="entry name" value="ThiamineP_synth_sf"/>
</dbReference>
<name>A0A1N7EA38_9RHOB</name>
<evidence type="ECO:0000256" key="8">
    <source>
        <dbReference type="ARBA" id="ARBA00047883"/>
    </source>
</evidence>
<evidence type="ECO:0000313" key="13">
    <source>
        <dbReference type="EMBL" id="SIR84977.1"/>
    </source>
</evidence>
<organism evidence="13 14">
    <name type="scientific">Roseovarius nanhaiticus</name>
    <dbReference type="NCBI Taxonomy" id="573024"/>
    <lineage>
        <taxon>Bacteria</taxon>
        <taxon>Pseudomonadati</taxon>
        <taxon>Pseudomonadota</taxon>
        <taxon>Alphaproteobacteria</taxon>
        <taxon>Rhodobacterales</taxon>
        <taxon>Roseobacteraceae</taxon>
        <taxon>Roseovarius</taxon>
    </lineage>
</organism>
<dbReference type="Proteomes" id="UP000186019">
    <property type="component" value="Unassembled WGS sequence"/>
</dbReference>
<dbReference type="OrthoDB" id="9810880at2"/>
<accession>A0A1N7EA38</accession>
<dbReference type="InterPro" id="IPR022998">
    <property type="entry name" value="ThiamineP_synth_TenI"/>
</dbReference>
<dbReference type="EC" id="2.5.1.3" evidence="9"/>
<reference evidence="13 14" key="1">
    <citation type="submission" date="2017-01" db="EMBL/GenBank/DDBJ databases">
        <authorList>
            <person name="Mah S.A."/>
            <person name="Swanson W.J."/>
            <person name="Moy G.W."/>
            <person name="Vacquier V.D."/>
        </authorList>
    </citation>
    <scope>NUCLEOTIDE SEQUENCE [LARGE SCALE GENOMIC DNA]</scope>
    <source>
        <strain evidence="13 14">DSM 29590</strain>
    </source>
</reference>
<dbReference type="InterPro" id="IPR034291">
    <property type="entry name" value="TMP_synthase"/>
</dbReference>
<dbReference type="GO" id="GO:0009228">
    <property type="term" value="P:thiamine biosynthetic process"/>
    <property type="evidence" value="ECO:0007669"/>
    <property type="project" value="UniProtKB-KW"/>
</dbReference>
<evidence type="ECO:0000256" key="1">
    <source>
        <dbReference type="ARBA" id="ARBA00005165"/>
    </source>
</evidence>
<dbReference type="NCBIfam" id="TIGR00693">
    <property type="entry name" value="thiE"/>
    <property type="match status" value="1"/>
</dbReference>
<evidence type="ECO:0000256" key="3">
    <source>
        <dbReference type="ARBA" id="ARBA00022723"/>
    </source>
</evidence>
<evidence type="ECO:0000256" key="4">
    <source>
        <dbReference type="ARBA" id="ARBA00022842"/>
    </source>
</evidence>
<gene>
    <name evidence="9" type="primary">thiE</name>
    <name evidence="13" type="ORF">SAMN05421666_0078</name>
</gene>
<evidence type="ECO:0000256" key="5">
    <source>
        <dbReference type="ARBA" id="ARBA00022977"/>
    </source>
</evidence>
<dbReference type="SUPFAM" id="SSF51391">
    <property type="entry name" value="Thiamin phosphate synthase"/>
    <property type="match status" value="1"/>
</dbReference>
<dbReference type="UniPathway" id="UPA00060">
    <property type="reaction ID" value="UER00141"/>
</dbReference>
<protein>
    <recommendedName>
        <fullName evidence="9">Thiamine-phosphate synthase</fullName>
        <shortName evidence="9">TP synthase</shortName>
        <shortName evidence="9">TPS</shortName>
        <ecNumber evidence="9">2.5.1.3</ecNumber>
    </recommendedName>
    <alternativeName>
        <fullName evidence="9">Thiamine-phosphate pyrophosphorylase</fullName>
        <shortName evidence="9">TMP pyrophosphorylase</shortName>
        <shortName evidence="9">TMP-PPase</shortName>
    </alternativeName>
</protein>
<evidence type="ECO:0000256" key="2">
    <source>
        <dbReference type="ARBA" id="ARBA00022679"/>
    </source>
</evidence>
<feature type="domain" description="Thiamine phosphate synthase/TenI" evidence="12">
    <location>
        <begin position="11"/>
        <end position="190"/>
    </location>
</feature>
<feature type="binding site" evidence="9">
    <location>
        <position position="110"/>
    </location>
    <ligand>
        <name>4-amino-2-methyl-5-(diphosphooxymethyl)pyrimidine</name>
        <dbReference type="ChEBI" id="CHEBI:57841"/>
    </ligand>
</feature>
<evidence type="ECO:0000313" key="14">
    <source>
        <dbReference type="Proteomes" id="UP000186019"/>
    </source>
</evidence>
<feature type="binding site" evidence="9">
    <location>
        <position position="91"/>
    </location>
    <ligand>
        <name>Mg(2+)</name>
        <dbReference type="ChEBI" id="CHEBI:18420"/>
    </ligand>
</feature>
<evidence type="ECO:0000256" key="10">
    <source>
        <dbReference type="RuleBase" id="RU003826"/>
    </source>
</evidence>
<evidence type="ECO:0000256" key="6">
    <source>
        <dbReference type="ARBA" id="ARBA00047334"/>
    </source>
</evidence>
<comment type="catalytic activity">
    <reaction evidence="8 9 10">
        <text>2-[(2R,5Z)-2-carboxy-4-methylthiazol-5(2H)-ylidene]ethyl phosphate + 4-amino-2-methyl-5-(diphosphooxymethyl)pyrimidine + 2 H(+) = thiamine phosphate + CO2 + diphosphate</text>
        <dbReference type="Rhea" id="RHEA:47844"/>
        <dbReference type="ChEBI" id="CHEBI:15378"/>
        <dbReference type="ChEBI" id="CHEBI:16526"/>
        <dbReference type="ChEBI" id="CHEBI:33019"/>
        <dbReference type="ChEBI" id="CHEBI:37575"/>
        <dbReference type="ChEBI" id="CHEBI:57841"/>
        <dbReference type="ChEBI" id="CHEBI:62899"/>
        <dbReference type="EC" id="2.5.1.3"/>
    </reaction>
</comment>
<feature type="binding site" evidence="9">
    <location>
        <position position="167"/>
    </location>
    <ligand>
        <name>2-[(2R,5Z)-2-carboxy-4-methylthiazol-5(2H)-ylidene]ethyl phosphate</name>
        <dbReference type="ChEBI" id="CHEBI:62899"/>
    </ligand>
</feature>
<dbReference type="AlphaFoldDB" id="A0A1N7EA38"/>
<dbReference type="EMBL" id="FTNV01000001">
    <property type="protein sequence ID" value="SIR84977.1"/>
    <property type="molecule type" value="Genomic_DNA"/>
</dbReference>
<evidence type="ECO:0000256" key="9">
    <source>
        <dbReference type="HAMAP-Rule" id="MF_00097"/>
    </source>
</evidence>
<dbReference type="RefSeq" id="WP_076530009.1">
    <property type="nucleotide sequence ID" value="NZ_CANNEL010000002.1"/>
</dbReference>
<dbReference type="GO" id="GO:0000287">
    <property type="term" value="F:magnesium ion binding"/>
    <property type="evidence" value="ECO:0007669"/>
    <property type="project" value="UniProtKB-UniRule"/>
</dbReference>
<feature type="binding site" evidence="9">
    <location>
        <begin position="136"/>
        <end position="138"/>
    </location>
    <ligand>
        <name>2-[(2R,5Z)-2-carboxy-4-methylthiazol-5(2H)-ylidene]ethyl phosphate</name>
        <dbReference type="ChEBI" id="CHEBI:62899"/>
    </ligand>
</feature>
<keyword evidence="2 9" id="KW-0808">Transferase</keyword>
<dbReference type="Pfam" id="PF02581">
    <property type="entry name" value="TMP-TENI"/>
    <property type="match status" value="1"/>
</dbReference>
<dbReference type="STRING" id="573024.SAMN05216208_2056"/>
<dbReference type="PANTHER" id="PTHR20857:SF15">
    <property type="entry name" value="THIAMINE-PHOSPHATE SYNTHASE"/>
    <property type="match status" value="1"/>
</dbReference>
<dbReference type="HAMAP" id="MF_00097">
    <property type="entry name" value="TMP_synthase"/>
    <property type="match status" value="1"/>
</dbReference>
<comment type="cofactor">
    <cofactor evidence="9">
        <name>Mg(2+)</name>
        <dbReference type="ChEBI" id="CHEBI:18420"/>
    </cofactor>
    <text evidence="9">Binds 1 Mg(2+) ion per subunit.</text>
</comment>
<feature type="binding site" evidence="9">
    <location>
        <begin position="187"/>
        <end position="188"/>
    </location>
    <ligand>
        <name>2-[(2R,5Z)-2-carboxy-4-methylthiazol-5(2H)-ylidene]ethyl phosphate</name>
        <dbReference type="ChEBI" id="CHEBI:62899"/>
    </ligand>
</feature>
<keyword evidence="5 9" id="KW-0784">Thiamine biosynthesis</keyword>
<dbReference type="GO" id="GO:0005737">
    <property type="term" value="C:cytoplasm"/>
    <property type="evidence" value="ECO:0007669"/>
    <property type="project" value="TreeGrafter"/>
</dbReference>
<comment type="function">
    <text evidence="9">Condenses 4-methyl-5-(beta-hydroxyethyl)thiazole monophosphate (THZ-P) and 2-methyl-4-amino-5-hydroxymethyl pyrimidine pyrophosphate (HMP-PP) to form thiamine monophosphate (TMP).</text>
</comment>
<evidence type="ECO:0000256" key="11">
    <source>
        <dbReference type="RuleBase" id="RU004253"/>
    </source>
</evidence>
<proteinExistence type="inferred from homology"/>
<sequence length="210" mass="21334">MRITAQDLGPVYFVTDAGASAPVVDQVRAALAAGVRIIQLRDKQASDAAFEAQARALLKMTRGAGARLIVNDRVDIACRIGADGVHVGQGDGDIAGIRGAIGPDMVLGLSVETEPQIGSIPPDSVDYLGVGPLRDTATKPDAAAPLGMDGMARLIAAAPVPCVAIGGIVRADVAALRTIGAAGVAVVSAISRAEHMKGAARALITAWRQT</sequence>
<dbReference type="CDD" id="cd00564">
    <property type="entry name" value="TMP_TenI"/>
    <property type="match status" value="1"/>
</dbReference>
<keyword evidence="3 9" id="KW-0479">Metal-binding</keyword>
<evidence type="ECO:0000259" key="12">
    <source>
        <dbReference type="Pfam" id="PF02581"/>
    </source>
</evidence>
<dbReference type="PANTHER" id="PTHR20857">
    <property type="entry name" value="THIAMINE-PHOSPHATE PYROPHOSPHORYLASE"/>
    <property type="match status" value="1"/>
</dbReference>